<gene>
    <name evidence="1" type="ORF">DFR68_103760</name>
</gene>
<evidence type="ECO:0000313" key="2">
    <source>
        <dbReference type="Proteomes" id="UP000255355"/>
    </source>
</evidence>
<sequence>MKISCGALRTDLENTDPESFAAGARSDLAARGRGTITKYLDLTVLDRFASAALWVQYERHVEGLNSNNEVQVSSVYENMDGTWRICGLN</sequence>
<dbReference type="STRING" id="1210089.GCA_001613165_00070"/>
<keyword evidence="2" id="KW-1185">Reference proteome</keyword>
<dbReference type="AlphaFoldDB" id="A0A370HAX0"/>
<reference evidence="1 2" key="1">
    <citation type="submission" date="2018-07" db="EMBL/GenBank/DDBJ databases">
        <title>Genomic Encyclopedia of Type Strains, Phase IV (KMG-IV): sequencing the most valuable type-strain genomes for metagenomic binning, comparative biology and taxonomic classification.</title>
        <authorList>
            <person name="Goeker M."/>
        </authorList>
    </citation>
    <scope>NUCLEOTIDE SEQUENCE [LARGE SCALE GENOMIC DNA]</scope>
    <source>
        <strain evidence="1 2">DSM 44952</strain>
    </source>
</reference>
<evidence type="ECO:0000313" key="1">
    <source>
        <dbReference type="EMBL" id="RDI53370.1"/>
    </source>
</evidence>
<proteinExistence type="predicted"/>
<dbReference type="Proteomes" id="UP000255355">
    <property type="component" value="Unassembled WGS sequence"/>
</dbReference>
<protein>
    <recommendedName>
        <fullName evidence="3">SnoaL-like protein</fullName>
    </recommendedName>
</protein>
<accession>A0A370HAX0</accession>
<evidence type="ECO:0008006" key="3">
    <source>
        <dbReference type="Google" id="ProtNLM"/>
    </source>
</evidence>
<organism evidence="1 2">
    <name type="scientific">Nocardia mexicana</name>
    <dbReference type="NCBI Taxonomy" id="279262"/>
    <lineage>
        <taxon>Bacteria</taxon>
        <taxon>Bacillati</taxon>
        <taxon>Actinomycetota</taxon>
        <taxon>Actinomycetes</taxon>
        <taxon>Mycobacteriales</taxon>
        <taxon>Nocardiaceae</taxon>
        <taxon>Nocardia</taxon>
    </lineage>
</organism>
<comment type="caution">
    <text evidence="1">The sequence shown here is derived from an EMBL/GenBank/DDBJ whole genome shotgun (WGS) entry which is preliminary data.</text>
</comment>
<dbReference type="EMBL" id="QQAZ01000003">
    <property type="protein sequence ID" value="RDI53370.1"/>
    <property type="molecule type" value="Genomic_DNA"/>
</dbReference>
<name>A0A370HAX0_9NOCA</name>